<gene>
    <name evidence="2" type="ORF">PoB_006526900</name>
</gene>
<feature type="region of interest" description="Disordered" evidence="1">
    <location>
        <begin position="189"/>
        <end position="241"/>
    </location>
</feature>
<reference evidence="2 3" key="1">
    <citation type="journal article" date="2021" name="Elife">
        <title>Chloroplast acquisition without the gene transfer in kleptoplastic sea slugs, Plakobranchus ocellatus.</title>
        <authorList>
            <person name="Maeda T."/>
            <person name="Takahashi S."/>
            <person name="Yoshida T."/>
            <person name="Shimamura S."/>
            <person name="Takaki Y."/>
            <person name="Nagai Y."/>
            <person name="Toyoda A."/>
            <person name="Suzuki Y."/>
            <person name="Arimoto A."/>
            <person name="Ishii H."/>
            <person name="Satoh N."/>
            <person name="Nishiyama T."/>
            <person name="Hasebe M."/>
            <person name="Maruyama T."/>
            <person name="Minagawa J."/>
            <person name="Obokata J."/>
            <person name="Shigenobu S."/>
        </authorList>
    </citation>
    <scope>NUCLEOTIDE SEQUENCE [LARGE SCALE GENOMIC DNA]</scope>
</reference>
<evidence type="ECO:0000256" key="1">
    <source>
        <dbReference type="SAM" id="MobiDB-lite"/>
    </source>
</evidence>
<evidence type="ECO:0000313" key="2">
    <source>
        <dbReference type="EMBL" id="GFO38764.1"/>
    </source>
</evidence>
<comment type="caution">
    <text evidence="2">The sequence shown here is derived from an EMBL/GenBank/DDBJ whole genome shotgun (WGS) entry which is preliminary data.</text>
</comment>
<organism evidence="2 3">
    <name type="scientific">Plakobranchus ocellatus</name>
    <dbReference type="NCBI Taxonomy" id="259542"/>
    <lineage>
        <taxon>Eukaryota</taxon>
        <taxon>Metazoa</taxon>
        <taxon>Spiralia</taxon>
        <taxon>Lophotrochozoa</taxon>
        <taxon>Mollusca</taxon>
        <taxon>Gastropoda</taxon>
        <taxon>Heterobranchia</taxon>
        <taxon>Euthyneura</taxon>
        <taxon>Panpulmonata</taxon>
        <taxon>Sacoglossa</taxon>
        <taxon>Placobranchoidea</taxon>
        <taxon>Plakobranchidae</taxon>
        <taxon>Plakobranchus</taxon>
    </lineage>
</organism>
<dbReference type="Gene3D" id="3.30.420.10">
    <property type="entry name" value="Ribonuclease H-like superfamily/Ribonuclease H"/>
    <property type="match status" value="1"/>
</dbReference>
<evidence type="ECO:0000313" key="3">
    <source>
        <dbReference type="Proteomes" id="UP000735302"/>
    </source>
</evidence>
<dbReference type="EMBL" id="BLXT01007348">
    <property type="protein sequence ID" value="GFO38764.1"/>
    <property type="molecule type" value="Genomic_DNA"/>
</dbReference>
<dbReference type="PANTHER" id="PTHR37984">
    <property type="entry name" value="PROTEIN CBG26694"/>
    <property type="match status" value="1"/>
</dbReference>
<dbReference type="PANTHER" id="PTHR37984:SF5">
    <property type="entry name" value="PROTEIN NYNRIN-LIKE"/>
    <property type="match status" value="1"/>
</dbReference>
<dbReference type="AlphaFoldDB" id="A0AAV4D3P3"/>
<dbReference type="GO" id="GO:0003676">
    <property type="term" value="F:nucleic acid binding"/>
    <property type="evidence" value="ECO:0007669"/>
    <property type="project" value="InterPro"/>
</dbReference>
<keyword evidence="3" id="KW-1185">Reference proteome</keyword>
<dbReference type="Proteomes" id="UP000735302">
    <property type="component" value="Unassembled WGS sequence"/>
</dbReference>
<accession>A0AAV4D3P3</accession>
<dbReference type="InterPro" id="IPR036397">
    <property type="entry name" value="RNaseH_sf"/>
</dbReference>
<proteinExistence type="predicted"/>
<sequence length="241" mass="27585">MEQFAKEWNFTTTTSSPTYAQSNGQSERYIQTVKNLIRKAVEENNDPNLALLSYRNTPIYGLEKSPAQLLFGRRLQDQVPTATKLLKPPYANVKQKVQARQKKQKFYYDRATRHHKNFQLDDNVRVQVGKTWERGVITKRHPTPRSYDVTTEDGATLRRNQRFINPSPDKAVIFPTGVSGNMEMQHQDHTECGIGDNKSSPMVEPQSSPPQPSSASHLQNTTSRVFTRCGREVRQPNKLNL</sequence>
<dbReference type="SUPFAM" id="SSF53098">
    <property type="entry name" value="Ribonuclease H-like"/>
    <property type="match status" value="1"/>
</dbReference>
<dbReference type="InterPro" id="IPR012337">
    <property type="entry name" value="RNaseH-like_sf"/>
</dbReference>
<name>A0AAV4D3P3_9GAST</name>
<protein>
    <submittedName>
        <fullName evidence="2">Retrotransposable element tf2 155 kDa protein type 1</fullName>
    </submittedName>
</protein>
<dbReference type="InterPro" id="IPR050951">
    <property type="entry name" value="Retrovirus_Pol_polyprotein"/>
</dbReference>